<evidence type="ECO:0000313" key="3">
    <source>
        <dbReference type="Proteomes" id="UP000604046"/>
    </source>
</evidence>
<keyword evidence="3" id="KW-1185">Reference proteome</keyword>
<organism evidence="2 3">
    <name type="scientific">Symbiodinium natans</name>
    <dbReference type="NCBI Taxonomy" id="878477"/>
    <lineage>
        <taxon>Eukaryota</taxon>
        <taxon>Sar</taxon>
        <taxon>Alveolata</taxon>
        <taxon>Dinophyceae</taxon>
        <taxon>Suessiales</taxon>
        <taxon>Symbiodiniaceae</taxon>
        <taxon>Symbiodinium</taxon>
    </lineage>
</organism>
<comment type="caution">
    <text evidence="2">The sequence shown here is derived from an EMBL/GenBank/DDBJ whole genome shotgun (WGS) entry which is preliminary data.</text>
</comment>
<name>A0A812TLG4_9DINO</name>
<dbReference type="SUPFAM" id="SSF49785">
    <property type="entry name" value="Galactose-binding domain-like"/>
    <property type="match status" value="1"/>
</dbReference>
<dbReference type="InterPro" id="IPR008979">
    <property type="entry name" value="Galactose-bd-like_sf"/>
</dbReference>
<sequence>MPLQHPTQSKKKCSGVPLYNSGNPQGCAQVYKEAAQNLLDAATKIPSCGTLWRRALDSLQQLPSADARAWALRRALDAVAANDTPSPPSESISPPALVRDFSTASGLEVAGFIVNDTVMGGRSDSELVMSDQAAVFRGTVTKRGGGGFASVRFQPRDPQTDKQHAACLHVCRMCSSQFVEGAHPAPAYIFSNCTLCTLQSHT</sequence>
<gene>
    <name evidence="2" type="ORF">SNAT2548_LOCUS30152</name>
</gene>
<evidence type="ECO:0000259" key="1">
    <source>
        <dbReference type="Pfam" id="PF08547"/>
    </source>
</evidence>
<evidence type="ECO:0000313" key="2">
    <source>
        <dbReference type="EMBL" id="CAE7537877.1"/>
    </source>
</evidence>
<dbReference type="AlphaFoldDB" id="A0A812TLG4"/>
<dbReference type="EMBL" id="CAJNDS010002593">
    <property type="protein sequence ID" value="CAE7537877.1"/>
    <property type="molecule type" value="Genomic_DNA"/>
</dbReference>
<proteinExistence type="predicted"/>
<dbReference type="InterPro" id="IPR013857">
    <property type="entry name" value="NADH-UbQ_OxRdtase-assoc_prot30"/>
</dbReference>
<accession>A0A812TLG4</accession>
<dbReference type="OrthoDB" id="426386at2759"/>
<dbReference type="Proteomes" id="UP000604046">
    <property type="component" value="Unassembled WGS sequence"/>
</dbReference>
<protein>
    <recommendedName>
        <fullName evidence="1">NADH:ubiquinone oxidoreductase intermediate-associated protein 30 domain-containing protein</fullName>
    </recommendedName>
</protein>
<dbReference type="Pfam" id="PF08547">
    <property type="entry name" value="CIA30"/>
    <property type="match status" value="1"/>
</dbReference>
<reference evidence="2" key="1">
    <citation type="submission" date="2021-02" db="EMBL/GenBank/DDBJ databases">
        <authorList>
            <person name="Dougan E. K."/>
            <person name="Rhodes N."/>
            <person name="Thang M."/>
            <person name="Chan C."/>
        </authorList>
    </citation>
    <scope>NUCLEOTIDE SEQUENCE</scope>
</reference>
<feature type="domain" description="NADH:ubiquinone oxidoreductase intermediate-associated protein 30" evidence="1">
    <location>
        <begin position="113"/>
        <end position="168"/>
    </location>
</feature>